<protein>
    <recommendedName>
        <fullName evidence="3">Antitoxin</fullName>
    </recommendedName>
</protein>
<name>A0ABX7S8F8_9BACT</name>
<evidence type="ECO:0000313" key="2">
    <source>
        <dbReference type="Proteomes" id="UP000671862"/>
    </source>
</evidence>
<gene>
    <name evidence="1" type="ORF">JYK00_02815</name>
</gene>
<keyword evidence="2" id="KW-1185">Reference proteome</keyword>
<evidence type="ECO:0008006" key="3">
    <source>
        <dbReference type="Google" id="ProtNLM"/>
    </source>
</evidence>
<reference evidence="1 2" key="1">
    <citation type="submission" date="2021-03" db="EMBL/GenBank/DDBJ databases">
        <title>Thermosipho ferrireducens sp.nov., an anaerobic thermophilic iron-reducing bacterium isolated from a deep-sea hydrothermal sulfide deposits.</title>
        <authorList>
            <person name="Zeng X."/>
            <person name="Chen Y."/>
            <person name="Shao Z."/>
        </authorList>
    </citation>
    <scope>NUCLEOTIDE SEQUENCE [LARGE SCALE GENOMIC DNA]</scope>
    <source>
        <strain evidence="1 2">JL129W03</strain>
    </source>
</reference>
<accession>A0ABX7S8F8</accession>
<evidence type="ECO:0000313" key="1">
    <source>
        <dbReference type="EMBL" id="QTA38889.1"/>
    </source>
</evidence>
<proteinExistence type="predicted"/>
<dbReference type="EMBL" id="CP071446">
    <property type="protein sequence ID" value="QTA38889.1"/>
    <property type="molecule type" value="Genomic_DNA"/>
</dbReference>
<sequence>MVRYVNSKELRSNPAILWKDEETIITVNGKPVAVVTRIDGDPENTLLALKQAKAMIAVEKIRLISKQKRLDKISDEEINQVVKEVRNENKSSR</sequence>
<organism evidence="1 2">
    <name type="scientific">Thermosipho ferrireducens</name>
    <dbReference type="NCBI Taxonomy" id="2571116"/>
    <lineage>
        <taxon>Bacteria</taxon>
        <taxon>Thermotogati</taxon>
        <taxon>Thermotogota</taxon>
        <taxon>Thermotogae</taxon>
        <taxon>Thermotogales</taxon>
        <taxon>Fervidobacteriaceae</taxon>
        <taxon>Thermosipho</taxon>
    </lineage>
</organism>
<dbReference type="Proteomes" id="UP000671862">
    <property type="component" value="Chromosome"/>
</dbReference>